<keyword evidence="1" id="KW-0472">Membrane</keyword>
<keyword evidence="3" id="KW-1185">Reference proteome</keyword>
<comment type="caution">
    <text evidence="2">The sequence shown here is derived from an EMBL/GenBank/DDBJ whole genome shotgun (WGS) entry which is preliminary data.</text>
</comment>
<keyword evidence="1" id="KW-0812">Transmembrane</keyword>
<feature type="transmembrane region" description="Helical" evidence="1">
    <location>
        <begin position="61"/>
        <end position="82"/>
    </location>
</feature>
<feature type="transmembrane region" description="Helical" evidence="1">
    <location>
        <begin position="94"/>
        <end position="116"/>
    </location>
</feature>
<reference evidence="2" key="1">
    <citation type="submission" date="2021-02" db="EMBL/GenBank/DDBJ databases">
        <authorList>
            <person name="Dougan E. K."/>
            <person name="Rhodes N."/>
            <person name="Thang M."/>
            <person name="Chan C."/>
        </authorList>
    </citation>
    <scope>NUCLEOTIDE SEQUENCE</scope>
</reference>
<sequence length="117" mass="12645">MGRGSARFLVVRKQFVTALQFHHTEAARPGKEVCVLCLWLHAKSHRPVAPPNWPTGALNTLIFRAVVVVAVAVVVLASLLPHRRVTLSSSQGQAVPAIGPDCSPLLLLLLLLLLLFS</sequence>
<name>A0A813EBQ8_POLGL</name>
<keyword evidence="1" id="KW-1133">Transmembrane helix</keyword>
<protein>
    <submittedName>
        <fullName evidence="2">Uncharacterized protein</fullName>
    </submittedName>
</protein>
<evidence type="ECO:0000313" key="2">
    <source>
        <dbReference type="EMBL" id="CAE8596536.1"/>
    </source>
</evidence>
<proteinExistence type="predicted"/>
<dbReference type="EMBL" id="CAJNNV010008684">
    <property type="protein sequence ID" value="CAE8596536.1"/>
    <property type="molecule type" value="Genomic_DNA"/>
</dbReference>
<gene>
    <name evidence="2" type="ORF">PGLA1383_LOCUS14998</name>
</gene>
<organism evidence="2 3">
    <name type="scientific">Polarella glacialis</name>
    <name type="common">Dinoflagellate</name>
    <dbReference type="NCBI Taxonomy" id="89957"/>
    <lineage>
        <taxon>Eukaryota</taxon>
        <taxon>Sar</taxon>
        <taxon>Alveolata</taxon>
        <taxon>Dinophyceae</taxon>
        <taxon>Suessiales</taxon>
        <taxon>Suessiaceae</taxon>
        <taxon>Polarella</taxon>
    </lineage>
</organism>
<dbReference type="AlphaFoldDB" id="A0A813EBQ8"/>
<evidence type="ECO:0000256" key="1">
    <source>
        <dbReference type="SAM" id="Phobius"/>
    </source>
</evidence>
<accession>A0A813EBQ8</accession>
<dbReference type="Proteomes" id="UP000654075">
    <property type="component" value="Unassembled WGS sequence"/>
</dbReference>
<evidence type="ECO:0000313" key="3">
    <source>
        <dbReference type="Proteomes" id="UP000654075"/>
    </source>
</evidence>